<dbReference type="EMBL" id="JBHFQA010000017">
    <property type="protein sequence ID" value="KAL2085063.1"/>
    <property type="molecule type" value="Genomic_DNA"/>
</dbReference>
<gene>
    <name evidence="4" type="ORF">ACEWY4_020581</name>
</gene>
<keyword evidence="5" id="KW-1185">Reference proteome</keyword>
<keyword evidence="1" id="KW-0539">Nucleus</keyword>
<name>A0ABD1JD29_9TELE</name>
<sequence>MLQDISTSIFFPSSLPRRPVVLENDEQFVPDFHAENLSFHHFQLKIKTEPQSPCAKISTSCSQEPSYKLHYGEKYLYNISACEQKHITGMKASNSVTPRCSTPMSPHHAPSKTVSSIPKSDKTLPQLPGTQPPDTAYTLDYRFRRQLSEPCHPFPSTQSLPHDGRPLCHRQLSEPSLVFAPQGLKQEYHDSLFEHPVISSVHPGQMYHSSMIIKQEPQDFTFDSGMTQA</sequence>
<evidence type="ECO:0000256" key="2">
    <source>
        <dbReference type="SAM" id="MobiDB-lite"/>
    </source>
</evidence>
<evidence type="ECO:0000313" key="4">
    <source>
        <dbReference type="EMBL" id="KAL2085063.1"/>
    </source>
</evidence>
<evidence type="ECO:0000259" key="3">
    <source>
        <dbReference type="Pfam" id="PF04621"/>
    </source>
</evidence>
<feature type="domain" description="PEA3-type ETS-domain transcription factor N-terminal" evidence="3">
    <location>
        <begin position="24"/>
        <end position="226"/>
    </location>
</feature>
<evidence type="ECO:0000256" key="1">
    <source>
        <dbReference type="ARBA" id="ARBA00023242"/>
    </source>
</evidence>
<feature type="region of interest" description="Disordered" evidence="2">
    <location>
        <begin position="93"/>
        <end position="136"/>
    </location>
</feature>
<reference evidence="4 5" key="1">
    <citation type="submission" date="2024-09" db="EMBL/GenBank/DDBJ databases">
        <title>A chromosome-level genome assembly of Gray's grenadier anchovy, Coilia grayii.</title>
        <authorList>
            <person name="Fu Z."/>
        </authorList>
    </citation>
    <scope>NUCLEOTIDE SEQUENCE [LARGE SCALE GENOMIC DNA]</scope>
    <source>
        <strain evidence="4">G4</strain>
        <tissue evidence="4">Muscle</tissue>
    </source>
</reference>
<protein>
    <recommendedName>
        <fullName evidence="3">PEA3-type ETS-domain transcription factor N-terminal domain-containing protein</fullName>
    </recommendedName>
</protein>
<dbReference type="AlphaFoldDB" id="A0ABD1JD29"/>
<dbReference type="Pfam" id="PF04621">
    <property type="entry name" value="ETS_PEA3_N"/>
    <property type="match status" value="1"/>
</dbReference>
<feature type="compositionally biased region" description="Polar residues" evidence="2">
    <location>
        <begin position="93"/>
        <end position="104"/>
    </location>
</feature>
<comment type="caution">
    <text evidence="4">The sequence shown here is derived from an EMBL/GenBank/DDBJ whole genome shotgun (WGS) entry which is preliminary data.</text>
</comment>
<proteinExistence type="predicted"/>
<dbReference type="InterPro" id="IPR006715">
    <property type="entry name" value="ETS_PEA3_N"/>
</dbReference>
<accession>A0ABD1JD29</accession>
<evidence type="ECO:0000313" key="5">
    <source>
        <dbReference type="Proteomes" id="UP001591681"/>
    </source>
</evidence>
<dbReference type="Proteomes" id="UP001591681">
    <property type="component" value="Unassembled WGS sequence"/>
</dbReference>
<organism evidence="4 5">
    <name type="scientific">Coilia grayii</name>
    <name type="common">Gray's grenadier anchovy</name>
    <dbReference type="NCBI Taxonomy" id="363190"/>
    <lineage>
        <taxon>Eukaryota</taxon>
        <taxon>Metazoa</taxon>
        <taxon>Chordata</taxon>
        <taxon>Craniata</taxon>
        <taxon>Vertebrata</taxon>
        <taxon>Euteleostomi</taxon>
        <taxon>Actinopterygii</taxon>
        <taxon>Neopterygii</taxon>
        <taxon>Teleostei</taxon>
        <taxon>Clupei</taxon>
        <taxon>Clupeiformes</taxon>
        <taxon>Clupeoidei</taxon>
        <taxon>Engraulidae</taxon>
        <taxon>Coilinae</taxon>
        <taxon>Coilia</taxon>
    </lineage>
</organism>